<dbReference type="InterPro" id="IPR043128">
    <property type="entry name" value="Rev_trsase/Diguanyl_cyclase"/>
</dbReference>
<dbReference type="PANTHER" id="PTHR44757:SF2">
    <property type="entry name" value="BIOFILM ARCHITECTURE MAINTENANCE PROTEIN MBAA"/>
    <property type="match status" value="1"/>
</dbReference>
<dbReference type="Pfam" id="PF08448">
    <property type="entry name" value="PAS_4"/>
    <property type="match status" value="1"/>
</dbReference>
<dbReference type="PROSITE" id="PS50887">
    <property type="entry name" value="GGDEF"/>
    <property type="match status" value="1"/>
</dbReference>
<dbReference type="PROSITE" id="PS50112">
    <property type="entry name" value="PAS"/>
    <property type="match status" value="1"/>
</dbReference>
<dbReference type="InterPro" id="IPR029787">
    <property type="entry name" value="Nucleotide_cyclase"/>
</dbReference>
<dbReference type="RefSeq" id="WP_272736652.1">
    <property type="nucleotide sequence ID" value="NZ_CP116942.1"/>
</dbReference>
<protein>
    <submittedName>
        <fullName evidence="5">EAL domain-containing protein</fullName>
    </submittedName>
</protein>
<evidence type="ECO:0000313" key="5">
    <source>
        <dbReference type="EMBL" id="WCO67130.1"/>
    </source>
</evidence>
<dbReference type="SMART" id="SM00091">
    <property type="entry name" value="PAS"/>
    <property type="match status" value="3"/>
</dbReference>
<dbReference type="InterPro" id="IPR052155">
    <property type="entry name" value="Biofilm_reg_signaling"/>
</dbReference>
<dbReference type="InterPro" id="IPR035965">
    <property type="entry name" value="PAS-like_dom_sf"/>
</dbReference>
<evidence type="ECO:0000259" key="2">
    <source>
        <dbReference type="PROSITE" id="PS50113"/>
    </source>
</evidence>
<dbReference type="InterPro" id="IPR013656">
    <property type="entry name" value="PAS_4"/>
</dbReference>
<dbReference type="CDD" id="cd01948">
    <property type="entry name" value="EAL"/>
    <property type="match status" value="1"/>
</dbReference>
<gene>
    <name evidence="5" type="ORF">PO878_00130</name>
</gene>
<dbReference type="InterPro" id="IPR000160">
    <property type="entry name" value="GGDEF_dom"/>
</dbReference>
<feature type="domain" description="PAC" evidence="2">
    <location>
        <begin position="446"/>
        <end position="498"/>
    </location>
</feature>
<dbReference type="PANTHER" id="PTHR44757">
    <property type="entry name" value="DIGUANYLATE CYCLASE DGCP"/>
    <property type="match status" value="1"/>
</dbReference>
<dbReference type="InterPro" id="IPR035919">
    <property type="entry name" value="EAL_sf"/>
</dbReference>
<dbReference type="PROSITE" id="PS50883">
    <property type="entry name" value="EAL"/>
    <property type="match status" value="1"/>
</dbReference>
<evidence type="ECO:0000259" key="4">
    <source>
        <dbReference type="PROSITE" id="PS50887"/>
    </source>
</evidence>
<sequence length="919" mass="96865">MSTAAGLWDGRWVVCRAHTLARTDQADGEDEAIVGMAHLPPAAQPPVRALVGDLSRPVDAQIALPLPAGGHALLTVRGDPAHVEVLVRGAGERLDAHPGDDLVAVLPDGRRASLAGVAACSIDPDGTTSSVSPALTEMTGVPARRLAAEGLLVAVAEEDHGRVLAVARRVADTADGVRLRPGDGGPDRWATVTGLDLVPDPTSISDPPPTDHGRLLLLTELHAGAGDLARAAHRATTAFQQAPAGRARVDADGAITAANPALAMVLHTTPEQLVGRPLASLVDDGDRLPLEALLQAALHGDLGGFEHEVRVRTTPVGADDEVPAEARRLGDPAPTWRARVQVDAVRVAGRPAEADVEVHDVTDRLRAETQERDTVDALRSAFIHAPTPMAVIEQDGTVREANSELRALLDLGAVDADPVRLSDLAPPEDHPLLEGVLTEIALGGRARVECRLRRRDGSEGVVELAVAAVTSTDHSSPFAIAQVNDITAQRDTEEKLLHQTLHDPLTGLGNRLLLRERLERAVDHRHQSPVALMFIDLDHFKWINDTHGHEVGDDLLVEVARRLRHVVRGDDTVVRLGGDEFVILAARVADEDGADALAGKVRRAVAEPVTIGSHTITVTASVGVVLAGAEHTTADALLRDADLAMYRAKSSGRDRHEVTVATPAGGGAAPGPGALRLALDTDGLRLHHQPVVDLRTGRAMGTEALLRVHDPVSGTAPPGRVLDGVNDPELLIDLAGWVLDQVLGQMEEWDDAGVGPLSAFLNLSGAELQSDTLLERVSATLTATHLRADRIHLEVPEPALLMADGAALDRLRTLAALGIRLGIDDFGTGSTSLAHLRSLPVHFLKIDPSIGRRLREPGGRAVVEAVVAVGRALGLDVIAEGIEEQSQMEILAQLGCTHAQGHLFGVPSPVEALALPPAT</sequence>
<dbReference type="Gene3D" id="3.30.450.20">
    <property type="entry name" value="PAS domain"/>
    <property type="match status" value="2"/>
</dbReference>
<dbReference type="FunFam" id="3.30.70.270:FF:000001">
    <property type="entry name" value="Diguanylate cyclase domain protein"/>
    <property type="match status" value="1"/>
</dbReference>
<dbReference type="SMART" id="SM00267">
    <property type="entry name" value="GGDEF"/>
    <property type="match status" value="1"/>
</dbReference>
<dbReference type="EMBL" id="CP116942">
    <property type="protein sequence ID" value="WCO67130.1"/>
    <property type="molecule type" value="Genomic_DNA"/>
</dbReference>
<proteinExistence type="predicted"/>
<feature type="domain" description="EAL" evidence="3">
    <location>
        <begin position="668"/>
        <end position="919"/>
    </location>
</feature>
<dbReference type="Proteomes" id="UP001216390">
    <property type="component" value="Chromosome"/>
</dbReference>
<dbReference type="Pfam" id="PF13426">
    <property type="entry name" value="PAS_9"/>
    <property type="match status" value="1"/>
</dbReference>
<dbReference type="InterPro" id="IPR000700">
    <property type="entry name" value="PAS-assoc_C"/>
</dbReference>
<dbReference type="SUPFAM" id="SSF141868">
    <property type="entry name" value="EAL domain-like"/>
    <property type="match status" value="1"/>
</dbReference>
<evidence type="ECO:0000313" key="6">
    <source>
        <dbReference type="Proteomes" id="UP001216390"/>
    </source>
</evidence>
<dbReference type="SMART" id="SM00052">
    <property type="entry name" value="EAL"/>
    <property type="match status" value="1"/>
</dbReference>
<accession>A0AAE9Y5H8</accession>
<dbReference type="SUPFAM" id="SSF55073">
    <property type="entry name" value="Nucleotide cyclase"/>
    <property type="match status" value="1"/>
</dbReference>
<dbReference type="KEGG" id="ima:PO878_00130"/>
<dbReference type="Pfam" id="PF00990">
    <property type="entry name" value="GGDEF"/>
    <property type="match status" value="1"/>
</dbReference>
<evidence type="ECO:0000259" key="1">
    <source>
        <dbReference type="PROSITE" id="PS50112"/>
    </source>
</evidence>
<keyword evidence="6" id="KW-1185">Reference proteome</keyword>
<dbReference type="InterPro" id="IPR001633">
    <property type="entry name" value="EAL_dom"/>
</dbReference>
<dbReference type="Gene3D" id="3.30.70.270">
    <property type="match status" value="1"/>
</dbReference>
<dbReference type="InterPro" id="IPR001610">
    <property type="entry name" value="PAC"/>
</dbReference>
<dbReference type="SMART" id="SM00086">
    <property type="entry name" value="PAC"/>
    <property type="match status" value="1"/>
</dbReference>
<dbReference type="CDD" id="cd01949">
    <property type="entry name" value="GGDEF"/>
    <property type="match status" value="1"/>
</dbReference>
<feature type="domain" description="PAS" evidence="1">
    <location>
        <begin position="231"/>
        <end position="301"/>
    </location>
</feature>
<dbReference type="Gene3D" id="3.20.20.450">
    <property type="entry name" value="EAL domain"/>
    <property type="match status" value="1"/>
</dbReference>
<dbReference type="NCBIfam" id="TIGR00229">
    <property type="entry name" value="sensory_box"/>
    <property type="match status" value="1"/>
</dbReference>
<reference evidence="5" key="1">
    <citation type="submission" date="2023-01" db="EMBL/GenBank/DDBJ databases">
        <title>The diversity of Class Acidimicrobiia in South China Sea sediment environments and the proposal of Iamia marina sp. nov., a novel species of the genus Iamia.</title>
        <authorList>
            <person name="He Y."/>
            <person name="Tian X."/>
        </authorList>
    </citation>
    <scope>NUCLEOTIDE SEQUENCE</scope>
    <source>
        <strain evidence="5">DSM 19957</strain>
    </source>
</reference>
<dbReference type="SUPFAM" id="SSF55785">
    <property type="entry name" value="PYP-like sensor domain (PAS domain)"/>
    <property type="match status" value="2"/>
</dbReference>
<dbReference type="PROSITE" id="PS50113">
    <property type="entry name" value="PAC"/>
    <property type="match status" value="1"/>
</dbReference>
<dbReference type="AlphaFoldDB" id="A0AAE9Y5H8"/>
<name>A0AAE9Y5H8_9ACTN</name>
<organism evidence="5 6">
    <name type="scientific">Iamia majanohamensis</name>
    <dbReference type="NCBI Taxonomy" id="467976"/>
    <lineage>
        <taxon>Bacteria</taxon>
        <taxon>Bacillati</taxon>
        <taxon>Actinomycetota</taxon>
        <taxon>Acidimicrobiia</taxon>
        <taxon>Acidimicrobiales</taxon>
        <taxon>Iamiaceae</taxon>
        <taxon>Iamia</taxon>
    </lineage>
</organism>
<dbReference type="Pfam" id="PF00563">
    <property type="entry name" value="EAL"/>
    <property type="match status" value="1"/>
</dbReference>
<dbReference type="NCBIfam" id="TIGR00254">
    <property type="entry name" value="GGDEF"/>
    <property type="match status" value="1"/>
</dbReference>
<dbReference type="InterPro" id="IPR000014">
    <property type="entry name" value="PAS"/>
</dbReference>
<dbReference type="CDD" id="cd00130">
    <property type="entry name" value="PAS"/>
    <property type="match status" value="2"/>
</dbReference>
<evidence type="ECO:0000259" key="3">
    <source>
        <dbReference type="PROSITE" id="PS50883"/>
    </source>
</evidence>
<feature type="domain" description="GGDEF" evidence="4">
    <location>
        <begin position="528"/>
        <end position="661"/>
    </location>
</feature>